<comment type="subcellular location">
    <subcellularLocation>
        <location evidence="1">Cell membrane</location>
        <topology evidence="1">Multi-pass membrane protein</topology>
    </subcellularLocation>
</comment>
<feature type="transmembrane region" description="Helical" evidence="7">
    <location>
        <begin position="168"/>
        <end position="187"/>
    </location>
</feature>
<feature type="transmembrane region" description="Helical" evidence="7">
    <location>
        <begin position="306"/>
        <end position="328"/>
    </location>
</feature>
<evidence type="ECO:0000313" key="10">
    <source>
        <dbReference type="Proteomes" id="UP000183031"/>
    </source>
</evidence>
<evidence type="ECO:0000256" key="2">
    <source>
        <dbReference type="ARBA" id="ARBA00022448"/>
    </source>
</evidence>
<feature type="transmembrane region" description="Helical" evidence="7">
    <location>
        <begin position="250"/>
        <end position="269"/>
    </location>
</feature>
<feature type="transmembrane region" description="Helical" evidence="7">
    <location>
        <begin position="102"/>
        <end position="120"/>
    </location>
</feature>
<dbReference type="InterPro" id="IPR020846">
    <property type="entry name" value="MFS_dom"/>
</dbReference>
<feature type="domain" description="Major facilitator superfamily (MFS) profile" evidence="8">
    <location>
        <begin position="12"/>
        <end position="394"/>
    </location>
</feature>
<name>A0A1G5IWK0_9GAMM</name>
<reference evidence="9 10" key="1">
    <citation type="submission" date="2016-10" db="EMBL/GenBank/DDBJ databases">
        <authorList>
            <person name="Varghese N."/>
            <person name="Submissions S."/>
        </authorList>
    </citation>
    <scope>NUCLEOTIDE SEQUENCE [LARGE SCALE GENOMIC DNA]</scope>
    <source>
        <strain evidence="9 10">CGMCC 1.6853</strain>
    </source>
</reference>
<dbReference type="CDD" id="cd17329">
    <property type="entry name" value="MFS_MdtH_MDR_like"/>
    <property type="match status" value="1"/>
</dbReference>
<evidence type="ECO:0000256" key="6">
    <source>
        <dbReference type="ARBA" id="ARBA00023136"/>
    </source>
</evidence>
<dbReference type="PANTHER" id="PTHR23517:SF2">
    <property type="entry name" value="MULTIDRUG RESISTANCE PROTEIN MDTH"/>
    <property type="match status" value="1"/>
</dbReference>
<dbReference type="InterPro" id="IPR036259">
    <property type="entry name" value="MFS_trans_sf"/>
</dbReference>
<feature type="transmembrane region" description="Helical" evidence="7">
    <location>
        <begin position="208"/>
        <end position="230"/>
    </location>
</feature>
<keyword evidence="10" id="KW-1185">Reference proteome</keyword>
<dbReference type="PANTHER" id="PTHR23517">
    <property type="entry name" value="RESISTANCE PROTEIN MDTM, PUTATIVE-RELATED-RELATED"/>
    <property type="match status" value="1"/>
</dbReference>
<keyword evidence="5 7" id="KW-1133">Transmembrane helix</keyword>
<dbReference type="RefSeq" id="WP_033631989.1">
    <property type="nucleotide sequence ID" value="NZ_CBCSIN010000004.1"/>
</dbReference>
<feature type="transmembrane region" description="Helical" evidence="7">
    <location>
        <begin position="79"/>
        <end position="96"/>
    </location>
</feature>
<feature type="transmembrane region" description="Helical" evidence="7">
    <location>
        <begin position="12"/>
        <end position="37"/>
    </location>
</feature>
<evidence type="ECO:0000256" key="4">
    <source>
        <dbReference type="ARBA" id="ARBA00022692"/>
    </source>
</evidence>
<dbReference type="PROSITE" id="PS50850">
    <property type="entry name" value="MFS"/>
    <property type="match status" value="1"/>
</dbReference>
<dbReference type="InterPro" id="IPR050171">
    <property type="entry name" value="MFS_Transporters"/>
</dbReference>
<evidence type="ECO:0000259" key="8">
    <source>
        <dbReference type="PROSITE" id="PS50850"/>
    </source>
</evidence>
<feature type="transmembrane region" description="Helical" evidence="7">
    <location>
        <begin position="49"/>
        <end position="67"/>
    </location>
</feature>
<feature type="transmembrane region" description="Helical" evidence="7">
    <location>
        <begin position="141"/>
        <end position="162"/>
    </location>
</feature>
<dbReference type="Gene3D" id="1.20.1250.20">
    <property type="entry name" value="MFS general substrate transporter like domains"/>
    <property type="match status" value="1"/>
</dbReference>
<sequence>MRSTFIPYFPKEIWVIFIGTFLTRACFFMIWPFITILMRNNYAMTPVEIGVMMSVSLIVSISFGYLFGGASDKYGRRTLIILGAIAAIISFSVLALANSPAWYFVGILLNGISRSLIEPASKAVIGDILHDRQERERALNIRYFLMNVGAAVGPLVGVALGLTAQKATFFVTALSFLCYLLLVLAVFKAGHGKETRNATFSFIGSLRIIWNDQAFKVLVVANILVMLVYGQIDVTLPQYLMISQVYNPEYLLSVLIFINAATVITLQYFTERFTRRMSLALKTSLGVFFLALSQIVFLLVSSESWVLWLVAMFLLSLGEVILFPTLNIQIDRMAPANLKGAYFGAATFYEFGLALAPFVGGLLLKQGGGGALYAVMFFLCIGVIVLYTISERISEKRTITA</sequence>
<evidence type="ECO:0000256" key="1">
    <source>
        <dbReference type="ARBA" id="ARBA00004651"/>
    </source>
</evidence>
<accession>A0A1G5IWK0</accession>
<protein>
    <submittedName>
        <fullName evidence="9">Predicted arabinose efflux permease, MFS family</fullName>
    </submittedName>
</protein>
<feature type="transmembrane region" description="Helical" evidence="7">
    <location>
        <begin position="340"/>
        <end position="364"/>
    </location>
</feature>
<comment type="caution">
    <text evidence="9">The sequence shown here is derived from an EMBL/GenBank/DDBJ whole genome shotgun (WGS) entry which is preliminary data.</text>
</comment>
<evidence type="ECO:0000256" key="3">
    <source>
        <dbReference type="ARBA" id="ARBA00022475"/>
    </source>
</evidence>
<dbReference type="Pfam" id="PF07690">
    <property type="entry name" value="MFS_1"/>
    <property type="match status" value="1"/>
</dbReference>
<dbReference type="SUPFAM" id="SSF103473">
    <property type="entry name" value="MFS general substrate transporter"/>
    <property type="match status" value="1"/>
</dbReference>
<gene>
    <name evidence="9" type="ORF">SAMN02927935_02490</name>
</gene>
<evidence type="ECO:0000256" key="7">
    <source>
        <dbReference type="SAM" id="Phobius"/>
    </source>
</evidence>
<proteinExistence type="predicted"/>
<keyword evidence="4 7" id="KW-0812">Transmembrane</keyword>
<organism evidence="9 10">
    <name type="scientific">Serratia nematodiphila</name>
    <dbReference type="NCBI Taxonomy" id="458197"/>
    <lineage>
        <taxon>Bacteria</taxon>
        <taxon>Pseudomonadati</taxon>
        <taxon>Pseudomonadota</taxon>
        <taxon>Gammaproteobacteria</taxon>
        <taxon>Enterobacterales</taxon>
        <taxon>Yersiniaceae</taxon>
        <taxon>Serratia</taxon>
    </lineage>
</organism>
<feature type="transmembrane region" description="Helical" evidence="7">
    <location>
        <begin position="281"/>
        <end position="300"/>
    </location>
</feature>
<evidence type="ECO:0000313" key="9">
    <source>
        <dbReference type="EMBL" id="SCY80407.1"/>
    </source>
</evidence>
<dbReference type="EMBL" id="FMUT01000006">
    <property type="protein sequence ID" value="SCY80407.1"/>
    <property type="molecule type" value="Genomic_DNA"/>
</dbReference>
<feature type="transmembrane region" description="Helical" evidence="7">
    <location>
        <begin position="370"/>
        <end position="389"/>
    </location>
</feature>
<keyword evidence="2" id="KW-0813">Transport</keyword>
<keyword evidence="3" id="KW-1003">Cell membrane</keyword>
<evidence type="ECO:0000256" key="5">
    <source>
        <dbReference type="ARBA" id="ARBA00022989"/>
    </source>
</evidence>
<dbReference type="InterPro" id="IPR011701">
    <property type="entry name" value="MFS"/>
</dbReference>
<keyword evidence="6 7" id="KW-0472">Membrane</keyword>
<dbReference type="Proteomes" id="UP000183031">
    <property type="component" value="Unassembled WGS sequence"/>
</dbReference>